<sequence length="466" mass="50671">MERNRIANDDSFPRVSLPSHAGGRPVEVLLIAQLDPGAGDALAAQAGERQRRHPAYRDALDEPSALLSAPDFGHGDPASLFSFAVGPQGHPFHRHAGNRMFTAIAGSSGARLRFSTASPAQVEADPQAFVQALHQVEVPADSLFSVRFGGGTWHQFLPLDERHPAFFALSCHPDEAGGPLPAELHRQVLAGEATLADLTELLPEPVQALLRSGTAAGVQVPTTVLSFGPGHWRQRLRARLRRCSGRLRQGCARSSTSAANAASHPRLRPQASRTLPPGSLLHDQLQDRHHYQDTVRLRLDPWQFGHRAPAALLAELLQAFVEQPAATVTGLMRLRNLLVAPLGLRTSRLGCPVSSLLAESPTQRFANRFPVIDQRIEPQRAQVVLGADDRHLRFRSCVEVRQDGEWLEISLSTRVACRNGFGRCYMAVVDPLHHRYIAPAMLATAATQLLERAAATMPAGIGQASR</sequence>
<dbReference type="EMBL" id="JAPCHY010000004">
    <property type="protein sequence ID" value="MCW4472307.1"/>
    <property type="molecule type" value="Genomic_DNA"/>
</dbReference>
<evidence type="ECO:0000256" key="1">
    <source>
        <dbReference type="SAM" id="MobiDB-lite"/>
    </source>
</evidence>
<reference evidence="2 3" key="1">
    <citation type="submission" date="2022-10" db="EMBL/GenBank/DDBJ databases">
        <title>Xanthomonas sp. H13-6.</title>
        <authorList>
            <person name="Liu X."/>
            <person name="Deng Z."/>
            <person name="Jiang Y."/>
            <person name="Yu T."/>
            <person name="Ai J."/>
        </authorList>
    </citation>
    <scope>NUCLEOTIDE SEQUENCE [LARGE SCALE GENOMIC DNA]</scope>
    <source>
        <strain evidence="2 3">H13-6</strain>
    </source>
</reference>
<keyword evidence="3" id="KW-1185">Reference proteome</keyword>
<dbReference type="InterPro" id="IPR021295">
    <property type="entry name" value="DUF2867"/>
</dbReference>
<feature type="region of interest" description="Disordered" evidence="1">
    <location>
        <begin position="254"/>
        <end position="279"/>
    </location>
</feature>
<dbReference type="Pfam" id="PF11066">
    <property type="entry name" value="DUF2867"/>
    <property type="match status" value="1"/>
</dbReference>
<comment type="caution">
    <text evidence="2">The sequence shown here is derived from an EMBL/GenBank/DDBJ whole genome shotgun (WGS) entry which is preliminary data.</text>
</comment>
<evidence type="ECO:0000313" key="3">
    <source>
        <dbReference type="Proteomes" id="UP001209922"/>
    </source>
</evidence>
<evidence type="ECO:0000313" key="2">
    <source>
        <dbReference type="EMBL" id="MCW4472307.1"/>
    </source>
</evidence>
<organism evidence="2 3">
    <name type="scientific">Xanthomonas chitinilytica</name>
    <dbReference type="NCBI Taxonomy" id="2989819"/>
    <lineage>
        <taxon>Bacteria</taxon>
        <taxon>Pseudomonadati</taxon>
        <taxon>Pseudomonadota</taxon>
        <taxon>Gammaproteobacteria</taxon>
        <taxon>Lysobacterales</taxon>
        <taxon>Lysobacteraceae</taxon>
        <taxon>Xanthomonas</taxon>
    </lineage>
</organism>
<gene>
    <name evidence="2" type="ORF">OK345_07300</name>
</gene>
<protein>
    <submittedName>
        <fullName evidence="2">DUF2867 domain-containing protein</fullName>
    </submittedName>
</protein>
<name>A0ABT3JUY0_9XANT</name>
<feature type="compositionally biased region" description="Low complexity" evidence="1">
    <location>
        <begin position="254"/>
        <end position="263"/>
    </location>
</feature>
<accession>A0ABT3JUY0</accession>
<proteinExistence type="predicted"/>
<dbReference type="Proteomes" id="UP001209922">
    <property type="component" value="Unassembled WGS sequence"/>
</dbReference>